<reference evidence="1 2" key="1">
    <citation type="journal article" date="2023" name="J. Hered.">
        <title>Chromosome-level genome of the wood stork (Mycteria americana) provides insight into avian chromosome evolution.</title>
        <authorList>
            <person name="Flamio R. Jr."/>
            <person name="Ramstad K.M."/>
        </authorList>
    </citation>
    <scope>NUCLEOTIDE SEQUENCE [LARGE SCALE GENOMIC DNA]</scope>
    <source>
        <strain evidence="1">JAX WOST 10</strain>
    </source>
</reference>
<sequence>MDGGKCPMGVARAMEADQLAVQRQTHLGCCSVVRHRYPENIAVKVHHVDAHMPKICATKEHQNNEQVDQAARTEVAQWAHKTSGHLGRDATYRWAPDREVDVTLEAITQVTHECETCAAIKGWWLGFRYGETWQIDYIGPLPLARQGKHYMLTMGLIPWESIKQISEEAKVCSHEVQDPELHHFMVTAAKAAFDLRIPNNPLL</sequence>
<protein>
    <recommendedName>
        <fullName evidence="3">Integrase zinc-binding domain-containing protein</fullName>
    </recommendedName>
</protein>
<comment type="caution">
    <text evidence="1">The sequence shown here is derived from an EMBL/GenBank/DDBJ whole genome shotgun (WGS) entry which is preliminary data.</text>
</comment>
<name>A0AAN7MR42_MYCAM</name>
<dbReference type="Proteomes" id="UP001333110">
    <property type="component" value="Unassembled WGS sequence"/>
</dbReference>
<organism evidence="1 2">
    <name type="scientific">Mycteria americana</name>
    <name type="common">Wood stork</name>
    <dbReference type="NCBI Taxonomy" id="33587"/>
    <lineage>
        <taxon>Eukaryota</taxon>
        <taxon>Metazoa</taxon>
        <taxon>Chordata</taxon>
        <taxon>Craniata</taxon>
        <taxon>Vertebrata</taxon>
        <taxon>Euteleostomi</taxon>
        <taxon>Archelosauria</taxon>
        <taxon>Archosauria</taxon>
        <taxon>Dinosauria</taxon>
        <taxon>Saurischia</taxon>
        <taxon>Theropoda</taxon>
        <taxon>Coelurosauria</taxon>
        <taxon>Aves</taxon>
        <taxon>Neognathae</taxon>
        <taxon>Neoaves</taxon>
        <taxon>Aequornithes</taxon>
        <taxon>Ciconiiformes</taxon>
        <taxon>Ciconiidae</taxon>
        <taxon>Mycteria</taxon>
    </lineage>
</organism>
<evidence type="ECO:0000313" key="1">
    <source>
        <dbReference type="EMBL" id="KAK4810789.1"/>
    </source>
</evidence>
<dbReference type="EMBL" id="JAUNZN010000018">
    <property type="protein sequence ID" value="KAK4810789.1"/>
    <property type="molecule type" value="Genomic_DNA"/>
</dbReference>
<proteinExistence type="predicted"/>
<keyword evidence="2" id="KW-1185">Reference proteome</keyword>
<evidence type="ECO:0008006" key="3">
    <source>
        <dbReference type="Google" id="ProtNLM"/>
    </source>
</evidence>
<gene>
    <name evidence="1" type="ORF">QYF61_008761</name>
</gene>
<accession>A0AAN7MR42</accession>
<feature type="non-terminal residue" evidence="1">
    <location>
        <position position="203"/>
    </location>
</feature>
<dbReference type="AlphaFoldDB" id="A0AAN7MR42"/>
<evidence type="ECO:0000313" key="2">
    <source>
        <dbReference type="Proteomes" id="UP001333110"/>
    </source>
</evidence>